<dbReference type="InterPro" id="IPR011493">
    <property type="entry name" value="GLUG"/>
</dbReference>
<evidence type="ECO:0000313" key="8">
    <source>
        <dbReference type="Proteomes" id="UP000049855"/>
    </source>
</evidence>
<dbReference type="PANTHER" id="PTHR12338">
    <property type="entry name" value="AUTOTRANSPORTER"/>
    <property type="match status" value="1"/>
</dbReference>
<feature type="compositionally biased region" description="Basic and acidic residues" evidence="4">
    <location>
        <begin position="1"/>
        <end position="20"/>
    </location>
</feature>
<dbReference type="SUPFAM" id="SSF51126">
    <property type="entry name" value="Pectin lyase-like"/>
    <property type="match status" value="1"/>
</dbReference>
<name>A0A0U1L4U0_9FIRM</name>
<evidence type="ECO:0000256" key="2">
    <source>
        <dbReference type="ARBA" id="ARBA00022525"/>
    </source>
</evidence>
<dbReference type="Gene3D" id="2.160.20.110">
    <property type="match status" value="6"/>
</dbReference>
<feature type="transmembrane region" description="Helical" evidence="5">
    <location>
        <begin position="38"/>
        <end position="57"/>
    </location>
</feature>
<comment type="subcellular location">
    <subcellularLocation>
        <location evidence="1">Secreted</location>
    </subcellularLocation>
</comment>
<sequence>MQRKWQREWERSKASRREKGVTNPNSTGNPLKTLAKCVLVPLATAGILLVGMTGAYATNSTDGTIISGAGTITQNGKSMTIIQNTDKLGINWRTFNIGTGEKVQFIQPSASSIALNRVIGNDASAIYGTLTANGKVFLINPNGILFAPGAKVDVGGLAASTLNISDSDFMAGKYKFTGQDTTLGSVVNQGTITAANGGYVALLGSDVKNEGIIVANKGTVALAAGKVVTLDMNGDKLLSLAVDQAALDAGAANHNLIQADGGQVIIAAKTANTLARTVVNNSGIIQAQSVNNVNGEIILDGGTNGLVANSGTLDASGKNAGATGGTVKVLGSQVALTDTAKVDVSGTSGGGTALIGGNAQGKGREQNAATTTVAKGATINADATVAGNGGKVVVWADDTTNYYGNISAAGGAVSGNGGNAEVSGKKTLLYKGYTDLRAPNGTTGTLLLDPGEYTISTGATSGNIYNVTELGSQLNSANVTLATDGTGTGDITVAADVTNWTSGNTLTLKANNDINVNANVKSTGSGNVVLRADSDADSKGTVNFGATGKVTTDGAVSIYYNPSGTTTTTINGAATTVKDYKNPKDYSSYVQKTAGGTGNLTAYMLVNNVNELQAVSNNLSGVYALGKDIDASTTLSWNSGAGFVPIGIWEASEYNPKTSKWNTYTRSDTFGGIFDGDGHAITGLYINSNSTATNAIPYTGLFVGVGGNGSIIRNLGLKNVNITSSISAGTVGGLAGDLAGGTISNCYVTGTIVSKNSFANPGTVGGLVGRSGSGANITNSFSAVTIKATYVMNAGSLVGYNEGSSIDKCYATGSITASVSDNQDLLMGGLVGYNNGSIKNSYSTSALTVIGGGQSSSYGGGLAGKNDAAGSIENCYSTGAVTGNGSALGGLVGNNLGQISSSYSSGAVNGDGTIVGGLVGSLASSGHITSSYSTGAVTGGYWVAGGLVGYSQSGSTITGSYSAGKVTGYGMAGGFIGMIENVDGITNSYWDMDTSEQQNSSGDGNNITGLIGLSTAGKDPYTASSYSNNSNSFNFDKTWYMVDGYTRPFLQWEYSTTITNAHQLQLMAKNLSEHYTLARNIDMSGNIMARSGFMPIGSRNTPFTGTLNGNGYAVNGLTITNPASSEVGLFGYIKDAAISNVGLYDANIIGGATSAYVGSLVGYNSGGSISNVYSTGTVSGYGTVGGLVGLNDGTVATSYTTSQVAGSGSNGKVGGLAGENDKQITNSYSTGQVTGDAGSSVGGFIGYSGSDSKVTDSYWDKETSDQAEGVGSGSNSGVTGLTTAQMMDKAYLAEHGFDFTKAWFMIDGHTRPFLRSENVSAITNAHQLQLMAANLSADYSLGSNIGLSELTRASGMWNTTTGFASIGSSDTPFTGTLNGAGYTINGLMINDPTAAAVGLFGYVKNATISSIGLCDVTITGGANNTYVGSLTGYNDGGSISNVYITGTVSGVTTVGGLVGLNNGNIVNSYNGGTVNGTGNIGGLAGLNNGIMINSYNAGMVSGTGKVGGLAGTNAGSIANSYNKGTVETVAGGAGSKVGGLAGSNTGSITGSYNAAAGMFDGTTGGTVNGNADKDIVGGLAGENDGTITNSYNGGSVNVNAAGSTVGGLVGINTGDIMSSYNANVDWINGTNAGTVTSNAAETTVGGLVGENDGTITASYNKGVVSADQQNNILGGLVGKNKKTITGSYNTGALTNNLTGNIIGGLVGENYGTIKGDSYNTGAITTTVANSAIGGLAGKNYGSIIKSYNTGAITSDAADNAIGGLAGENLQGGSLINSYNAGTVATTVNAADNWAGGLAGKNYSTITGCYNAALITAAGDGNRVGGLVGLNAQGSSISNSYNSTFMLTAAGSNNVVGGLVGENNGDISYSYTITPLTATGSNSTVGALVGLNGSTGKINNGYWNTEIAGQPKGVGSGSADSVKGLTIAEMMQRSTYDGWDLTNTWNIVNGTSFPYLTWQFDGTPKFITGKVQGGGSGKTVAIDIYNTGQWFHEAQDLVTTLKLTTIAANGFYYMTVPSSLTVPENALLLTYVSGDSNYKANALYRYGSNGVVNGNLIQNTLIVNGGSFPVSGIPMVQTADDSIFSCPNGDLLVNGDFQAFNFMCTPESSTNNKGNSPPSINSLTATGSITIINPAGEYAYFEYPDDLSGFPRIALSDVDEIRTHITAGGDITYITDRNLLISKGGQFSAGGNVTLVANKGFLNNGGTEVLKPGSGRWLVYAPDQLLDRSSRLFYKQPTYSELLKEYYSVWSDYFKQYLPGVDQVYDGRGGLTGGFTQWGTTYGEAVPATGNGFVYSALTSALRPLTPSQERRSAAITEAYRYNAQGRGLGAATTKVPSLITSNLPFLTVNGTGVALAAVDASQITVEQQTGSVNSAPGSEPAAPAAEK</sequence>
<dbReference type="InterPro" id="IPR011050">
    <property type="entry name" value="Pectin_lyase_fold/virulence"/>
</dbReference>
<keyword evidence="3" id="KW-0732">Signal</keyword>
<dbReference type="Pfam" id="PF07581">
    <property type="entry name" value="Glug"/>
    <property type="match status" value="3"/>
</dbReference>
<evidence type="ECO:0000256" key="1">
    <source>
        <dbReference type="ARBA" id="ARBA00004613"/>
    </source>
</evidence>
<dbReference type="EMBL" id="CTRP01000014">
    <property type="protein sequence ID" value="CQR74696.1"/>
    <property type="molecule type" value="Genomic_DNA"/>
</dbReference>
<keyword evidence="5" id="KW-0472">Membrane</keyword>
<keyword evidence="5" id="KW-0812">Transmembrane</keyword>
<dbReference type="NCBIfam" id="TIGR01901">
    <property type="entry name" value="adhes_NPXG"/>
    <property type="match status" value="1"/>
</dbReference>
<evidence type="ECO:0000259" key="6">
    <source>
        <dbReference type="SMART" id="SM00912"/>
    </source>
</evidence>
<reference evidence="8" key="1">
    <citation type="submission" date="2015-03" db="EMBL/GenBank/DDBJ databases">
        <authorList>
            <person name="Nijsse Bart"/>
        </authorList>
    </citation>
    <scope>NUCLEOTIDE SEQUENCE [LARGE SCALE GENOMIC DNA]</scope>
</reference>
<dbReference type="InterPro" id="IPR008638">
    <property type="entry name" value="FhaB/CdiA-like_TPS"/>
</dbReference>
<evidence type="ECO:0000313" key="7">
    <source>
        <dbReference type="EMBL" id="CQR74696.1"/>
    </source>
</evidence>
<dbReference type="InterPro" id="IPR050909">
    <property type="entry name" value="Bact_Autotransporter_VF"/>
</dbReference>
<feature type="domain" description="Filamentous haemagglutinin FhaB/tRNA nuclease CdiA-like TPS" evidence="6">
    <location>
        <begin position="56"/>
        <end position="168"/>
    </location>
</feature>
<dbReference type="Proteomes" id="UP000049855">
    <property type="component" value="Unassembled WGS sequence"/>
</dbReference>
<evidence type="ECO:0000256" key="4">
    <source>
        <dbReference type="SAM" id="MobiDB-lite"/>
    </source>
</evidence>
<feature type="compositionally biased region" description="Low complexity" evidence="4">
    <location>
        <begin position="2374"/>
        <end position="2387"/>
    </location>
</feature>
<dbReference type="GO" id="GO:0005576">
    <property type="term" value="C:extracellular region"/>
    <property type="evidence" value="ECO:0007669"/>
    <property type="project" value="UniProtKB-SubCell"/>
</dbReference>
<accession>A0A0U1L4U0</accession>
<organism evidence="7 8">
    <name type="scientific">Sporomusa ovata</name>
    <dbReference type="NCBI Taxonomy" id="2378"/>
    <lineage>
        <taxon>Bacteria</taxon>
        <taxon>Bacillati</taxon>
        <taxon>Bacillota</taxon>
        <taxon>Negativicutes</taxon>
        <taxon>Selenomonadales</taxon>
        <taxon>Sporomusaceae</taxon>
        <taxon>Sporomusa</taxon>
    </lineage>
</organism>
<keyword evidence="2" id="KW-0964">Secreted</keyword>
<protein>
    <submittedName>
        <fullName evidence="7">Large exoproteins involved in heme utilization or adhesion</fullName>
    </submittedName>
</protein>
<proteinExistence type="predicted"/>
<keyword evidence="8" id="KW-1185">Reference proteome</keyword>
<evidence type="ECO:0000256" key="3">
    <source>
        <dbReference type="ARBA" id="ARBA00022729"/>
    </source>
</evidence>
<feature type="region of interest" description="Disordered" evidence="4">
    <location>
        <begin position="1"/>
        <end position="27"/>
    </location>
</feature>
<feature type="region of interest" description="Disordered" evidence="4">
    <location>
        <begin position="2366"/>
        <end position="2387"/>
    </location>
</feature>
<keyword evidence="5" id="KW-1133">Transmembrane helix</keyword>
<dbReference type="Gene3D" id="2.160.20.10">
    <property type="entry name" value="Single-stranded right-handed beta-helix, Pectin lyase-like"/>
    <property type="match status" value="1"/>
</dbReference>
<dbReference type="Pfam" id="PF05860">
    <property type="entry name" value="TPS"/>
    <property type="match status" value="1"/>
</dbReference>
<gene>
    <name evidence="7" type="ORF">SpAn4DRAFT_1158</name>
</gene>
<dbReference type="SMART" id="SM00912">
    <property type="entry name" value="Haemagg_act"/>
    <property type="match status" value="1"/>
</dbReference>
<evidence type="ECO:0000256" key="5">
    <source>
        <dbReference type="SAM" id="Phobius"/>
    </source>
</evidence>
<dbReference type="PANTHER" id="PTHR12338:SF8">
    <property type="entry name" value="HEME_HEMOPEXIN-BINDING PROTEIN"/>
    <property type="match status" value="1"/>
</dbReference>
<dbReference type="InterPro" id="IPR012334">
    <property type="entry name" value="Pectin_lyas_fold"/>
</dbReference>